<proteinExistence type="predicted"/>
<gene>
    <name evidence="1" type="ORF">Aam_089_041</name>
</gene>
<reference evidence="1 2" key="1">
    <citation type="submission" date="2012-11" db="EMBL/GenBank/DDBJ databases">
        <title>Whole genome sequence of Acidocella aminolytica 101 = DSM 11237.</title>
        <authorList>
            <person name="Azuma Y."/>
            <person name="Higashiura N."/>
            <person name="Hirakawa H."/>
            <person name="Matsushita K."/>
        </authorList>
    </citation>
    <scope>NUCLEOTIDE SEQUENCE [LARGE SCALE GENOMIC DNA]</scope>
    <source>
        <strain evidence="2">101 / DSM 11237</strain>
    </source>
</reference>
<accession>A0A0D6PJ59</accession>
<evidence type="ECO:0000313" key="2">
    <source>
        <dbReference type="Proteomes" id="UP000032668"/>
    </source>
</evidence>
<dbReference type="Proteomes" id="UP000032668">
    <property type="component" value="Unassembled WGS sequence"/>
</dbReference>
<dbReference type="RefSeq" id="WP_048879635.1">
    <property type="nucleotide sequence ID" value="NZ_BANC01000087.1"/>
</dbReference>
<evidence type="ECO:0008006" key="3">
    <source>
        <dbReference type="Google" id="ProtNLM"/>
    </source>
</evidence>
<name>A0A0D6PJ59_9PROT</name>
<organism evidence="1 2">
    <name type="scientific">Acidocella aminolytica 101 = DSM 11237</name>
    <dbReference type="NCBI Taxonomy" id="1120923"/>
    <lineage>
        <taxon>Bacteria</taxon>
        <taxon>Pseudomonadati</taxon>
        <taxon>Pseudomonadota</taxon>
        <taxon>Alphaproteobacteria</taxon>
        <taxon>Acetobacterales</taxon>
        <taxon>Acidocellaceae</taxon>
        <taxon>Acidocella</taxon>
    </lineage>
</organism>
<comment type="caution">
    <text evidence="1">The sequence shown here is derived from an EMBL/GenBank/DDBJ whole genome shotgun (WGS) entry which is preliminary data.</text>
</comment>
<keyword evidence="2" id="KW-1185">Reference proteome</keyword>
<evidence type="ECO:0000313" key="1">
    <source>
        <dbReference type="EMBL" id="GAN81248.1"/>
    </source>
</evidence>
<dbReference type="EMBL" id="BANC01000087">
    <property type="protein sequence ID" value="GAN81248.1"/>
    <property type="molecule type" value="Genomic_DNA"/>
</dbReference>
<dbReference type="OrthoDB" id="9133362at2"/>
<protein>
    <recommendedName>
        <fullName evidence="3">Papain-like cysteine peptidase</fullName>
    </recommendedName>
</protein>
<sequence>MSGPNPWDNYFASLGAPLCEEVQAFESLGQNCEFAFVQHGNGFGEGNLLSWALVEGGIPSLVKLLKQDFAGLFAQDALEPLHEGLLLKDKNYQIAFHSRWMVRQENGVITPRPTQERDAIYAEEAAKHAYLIDKMRRQLAEGKRIWVYKSLTPVSWPDILALHAALNRFGRNQLLVVQNQPERDGQAEPLDQDIYLGYLERYASPAKTWYFDPTGWSKLLPATLRLAR</sequence>
<dbReference type="STRING" id="1120923.SAMN02746095_01372"/>
<dbReference type="AlphaFoldDB" id="A0A0D6PJ59"/>